<evidence type="ECO:0000313" key="3">
    <source>
        <dbReference type="EMBL" id="GGB33328.1"/>
    </source>
</evidence>
<reference evidence="3" key="1">
    <citation type="journal article" date="2014" name="Int. J. Syst. Evol. Microbiol.">
        <title>Complete genome sequence of Corynebacterium casei LMG S-19264T (=DSM 44701T), isolated from a smear-ripened cheese.</title>
        <authorList>
            <consortium name="US DOE Joint Genome Institute (JGI-PGF)"/>
            <person name="Walter F."/>
            <person name="Albersmeier A."/>
            <person name="Kalinowski J."/>
            <person name="Ruckert C."/>
        </authorList>
    </citation>
    <scope>NUCLEOTIDE SEQUENCE</scope>
    <source>
        <strain evidence="3">CGMCC 1.12827</strain>
    </source>
</reference>
<protein>
    <submittedName>
        <fullName evidence="3">Adhesin</fullName>
    </submittedName>
</protein>
<gene>
    <name evidence="3" type="ORF">GCM10011489_21880</name>
</gene>
<evidence type="ECO:0000313" key="4">
    <source>
        <dbReference type="Proteomes" id="UP000621454"/>
    </source>
</evidence>
<feature type="region of interest" description="Disordered" evidence="1">
    <location>
        <begin position="171"/>
        <end position="198"/>
    </location>
</feature>
<reference evidence="3" key="2">
    <citation type="submission" date="2020-09" db="EMBL/GenBank/DDBJ databases">
        <authorList>
            <person name="Sun Q."/>
            <person name="Zhou Y."/>
        </authorList>
    </citation>
    <scope>NUCLEOTIDE SEQUENCE</scope>
    <source>
        <strain evidence="3">CGMCC 1.12827</strain>
    </source>
</reference>
<proteinExistence type="predicted"/>
<comment type="caution">
    <text evidence="3">The sequence shown here is derived from an EMBL/GenBank/DDBJ whole genome shotgun (WGS) entry which is preliminary data.</text>
</comment>
<dbReference type="InterPro" id="IPR005509">
    <property type="entry name" value="AfsA_hotdog_dom"/>
</dbReference>
<feature type="domain" description="A-factor biosynthesis hotdog" evidence="2">
    <location>
        <begin position="197"/>
        <end position="284"/>
    </location>
</feature>
<dbReference type="Pfam" id="PF03756">
    <property type="entry name" value="AfsA"/>
    <property type="match status" value="2"/>
</dbReference>
<dbReference type="EMBL" id="BMGC01000013">
    <property type="protein sequence ID" value="GGB33328.1"/>
    <property type="molecule type" value="Genomic_DNA"/>
</dbReference>
<name>A0A916WUA3_9ACTN</name>
<feature type="domain" description="A-factor biosynthesis hotdog" evidence="2">
    <location>
        <begin position="17"/>
        <end position="99"/>
    </location>
</feature>
<evidence type="ECO:0000256" key="1">
    <source>
        <dbReference type="SAM" id="MobiDB-lite"/>
    </source>
</evidence>
<dbReference type="RefSeq" id="WP_188586619.1">
    <property type="nucleotide sequence ID" value="NZ_BMGC01000013.1"/>
</dbReference>
<evidence type="ECO:0000259" key="2">
    <source>
        <dbReference type="Pfam" id="PF03756"/>
    </source>
</evidence>
<sequence>MSAKAQMYEPGRAARELVHRASDNEVFVTPPEYRGDRLHANWALMPHSANAYYYDGLDDPQHDPIFLAELMRQAAMSGAHEFTGVPTDIAMFFIEMSLTNHPRIPTSTTSAESNPRMRIETSLDDIRYNRARDPRRIKYSQTASIDGDLCASTEVIVQGARRSKYQDLRTYQRDGVPAPRTSSLPRRPTNAAAPPSMVGRHNTANVVLRDLESHSGRTTAALSPDYHNTSLFDHDYDHIPGMVLLEAARQITHAAEDGAAPPLRRFHSTFHSFAELDRPLRIEYQRVDDTAAATIEFTHDDKTAAIVTVQFVSDEGPNR</sequence>
<dbReference type="AlphaFoldDB" id="A0A916WUA3"/>
<accession>A0A916WUA3</accession>
<dbReference type="Proteomes" id="UP000621454">
    <property type="component" value="Unassembled WGS sequence"/>
</dbReference>
<keyword evidence="4" id="KW-1185">Reference proteome</keyword>
<organism evidence="3 4">
    <name type="scientific">Gordonia jinhuaensis</name>
    <dbReference type="NCBI Taxonomy" id="1517702"/>
    <lineage>
        <taxon>Bacteria</taxon>
        <taxon>Bacillati</taxon>
        <taxon>Actinomycetota</taxon>
        <taxon>Actinomycetes</taxon>
        <taxon>Mycobacteriales</taxon>
        <taxon>Gordoniaceae</taxon>
        <taxon>Gordonia</taxon>
    </lineage>
</organism>